<comment type="caution">
    <text evidence="1">The sequence shown here is derived from an EMBL/GenBank/DDBJ whole genome shotgun (WGS) entry which is preliminary data.</text>
</comment>
<keyword evidence="2" id="KW-1185">Reference proteome</keyword>
<dbReference type="EMBL" id="MU273538">
    <property type="protein sequence ID" value="KAI0032687.1"/>
    <property type="molecule type" value="Genomic_DNA"/>
</dbReference>
<sequence length="520" mass="57381">MAGGPAVSSGSQHYVNLIDTSKPWWKNRRLLALNAWIVLLLITSSTNGYDGSMMNGLQSLPTWESYFNYPTGGRLGLFNAIQNIGSLCAYPFAPYVADGLGRRTSIFLGACIMIVATSVQSAAQSFGMFIGARFLIGFGLTFAASAAPLLITEIAYPSQRGQATAMYNTLWYLGSIVAAWTTFGTFRLPTSWAWRIPSVLQGLPSVIQVFLIWFAPESPRWLMSKGREQQALKTLAYYHANGNEQDPLVEFEFEEIKAALRFDREVSSNVNWASLLKTPGNRRRLRIIIAIAFFSQWSGNGLVSFYLNKVMNAIGITDPTTQLLINGILNIYNFFIAIGAGLLVDKVGRRKLFITSTLGMVLFWTCQTICFSLFSQHGWASAGHAVIAFICASIAFTPLIVAYTVEILPYAIRAKGFVVFNFTVSLSLIFNQYVNPIALQNLGWRYYIVYICWLTFEAIFVYYFVVETKGRTLEETAALFDGEDAAQQVAHDAAIAAEVVPEKASSGGSVEEVTVIGKSA</sequence>
<evidence type="ECO:0000313" key="2">
    <source>
        <dbReference type="Proteomes" id="UP000814128"/>
    </source>
</evidence>
<organism evidence="1 2">
    <name type="scientific">Vararia minispora EC-137</name>
    <dbReference type="NCBI Taxonomy" id="1314806"/>
    <lineage>
        <taxon>Eukaryota</taxon>
        <taxon>Fungi</taxon>
        <taxon>Dikarya</taxon>
        <taxon>Basidiomycota</taxon>
        <taxon>Agaricomycotina</taxon>
        <taxon>Agaricomycetes</taxon>
        <taxon>Russulales</taxon>
        <taxon>Lachnocladiaceae</taxon>
        <taxon>Vararia</taxon>
    </lineage>
</organism>
<proteinExistence type="predicted"/>
<gene>
    <name evidence="1" type="ORF">K488DRAFT_49321</name>
</gene>
<protein>
    <submittedName>
        <fullName evidence="1">Hexose transporter</fullName>
    </submittedName>
</protein>
<dbReference type="Proteomes" id="UP000814128">
    <property type="component" value="Unassembled WGS sequence"/>
</dbReference>
<reference evidence="1" key="2">
    <citation type="journal article" date="2022" name="New Phytol.">
        <title>Evolutionary transition to the ectomycorrhizal habit in the genomes of a hyperdiverse lineage of mushroom-forming fungi.</title>
        <authorList>
            <person name="Looney B."/>
            <person name="Miyauchi S."/>
            <person name="Morin E."/>
            <person name="Drula E."/>
            <person name="Courty P.E."/>
            <person name="Kohler A."/>
            <person name="Kuo A."/>
            <person name="LaButti K."/>
            <person name="Pangilinan J."/>
            <person name="Lipzen A."/>
            <person name="Riley R."/>
            <person name="Andreopoulos W."/>
            <person name="He G."/>
            <person name="Johnson J."/>
            <person name="Nolan M."/>
            <person name="Tritt A."/>
            <person name="Barry K.W."/>
            <person name="Grigoriev I.V."/>
            <person name="Nagy L.G."/>
            <person name="Hibbett D."/>
            <person name="Henrissat B."/>
            <person name="Matheny P.B."/>
            <person name="Labbe J."/>
            <person name="Martin F.M."/>
        </authorList>
    </citation>
    <scope>NUCLEOTIDE SEQUENCE</scope>
    <source>
        <strain evidence="1">EC-137</strain>
    </source>
</reference>
<name>A0ACB8QM18_9AGAM</name>
<accession>A0ACB8QM18</accession>
<reference evidence="1" key="1">
    <citation type="submission" date="2021-02" db="EMBL/GenBank/DDBJ databases">
        <authorList>
            <consortium name="DOE Joint Genome Institute"/>
            <person name="Ahrendt S."/>
            <person name="Looney B.P."/>
            <person name="Miyauchi S."/>
            <person name="Morin E."/>
            <person name="Drula E."/>
            <person name="Courty P.E."/>
            <person name="Chicoki N."/>
            <person name="Fauchery L."/>
            <person name="Kohler A."/>
            <person name="Kuo A."/>
            <person name="Labutti K."/>
            <person name="Pangilinan J."/>
            <person name="Lipzen A."/>
            <person name="Riley R."/>
            <person name="Andreopoulos W."/>
            <person name="He G."/>
            <person name="Johnson J."/>
            <person name="Barry K.W."/>
            <person name="Grigoriev I.V."/>
            <person name="Nagy L."/>
            <person name="Hibbett D."/>
            <person name="Henrissat B."/>
            <person name="Matheny P.B."/>
            <person name="Labbe J."/>
            <person name="Martin F."/>
        </authorList>
    </citation>
    <scope>NUCLEOTIDE SEQUENCE</scope>
    <source>
        <strain evidence="1">EC-137</strain>
    </source>
</reference>
<evidence type="ECO:0000313" key="1">
    <source>
        <dbReference type="EMBL" id="KAI0032687.1"/>
    </source>
</evidence>